<dbReference type="Proteomes" id="UP000887565">
    <property type="component" value="Unplaced"/>
</dbReference>
<keyword evidence="1" id="KW-1185">Reference proteome</keyword>
<dbReference type="AlphaFoldDB" id="A0A915IAZ9"/>
<name>A0A915IAZ9_ROMCU</name>
<proteinExistence type="predicted"/>
<evidence type="ECO:0000313" key="2">
    <source>
        <dbReference type="WBParaSite" id="nRc.2.0.1.t11062-RA"/>
    </source>
</evidence>
<organism evidence="1 2">
    <name type="scientific">Romanomermis culicivorax</name>
    <name type="common">Nematode worm</name>
    <dbReference type="NCBI Taxonomy" id="13658"/>
    <lineage>
        <taxon>Eukaryota</taxon>
        <taxon>Metazoa</taxon>
        <taxon>Ecdysozoa</taxon>
        <taxon>Nematoda</taxon>
        <taxon>Enoplea</taxon>
        <taxon>Dorylaimia</taxon>
        <taxon>Mermithida</taxon>
        <taxon>Mermithoidea</taxon>
        <taxon>Mermithidae</taxon>
        <taxon>Romanomermis</taxon>
    </lineage>
</organism>
<reference evidence="2" key="1">
    <citation type="submission" date="2022-11" db="UniProtKB">
        <authorList>
            <consortium name="WormBaseParasite"/>
        </authorList>
    </citation>
    <scope>IDENTIFICATION</scope>
</reference>
<dbReference type="WBParaSite" id="nRc.2.0.1.t11062-RA">
    <property type="protein sequence ID" value="nRc.2.0.1.t11062-RA"/>
    <property type="gene ID" value="nRc.2.0.1.g11062"/>
</dbReference>
<evidence type="ECO:0000313" key="1">
    <source>
        <dbReference type="Proteomes" id="UP000887565"/>
    </source>
</evidence>
<protein>
    <submittedName>
        <fullName evidence="2">Uncharacterized protein</fullName>
    </submittedName>
</protein>
<accession>A0A915IAZ9</accession>
<sequence length="46" mass="5458">MDKTIIHNGPKEYFEVVMNVVNIIKNLRQINEQMVSMTYCQHDDFA</sequence>